<name>A0A346A197_9HYPH</name>
<proteinExistence type="predicted"/>
<dbReference type="GO" id="GO:0016787">
    <property type="term" value="F:hydrolase activity"/>
    <property type="evidence" value="ECO:0007669"/>
    <property type="project" value="InterPro"/>
</dbReference>
<keyword evidence="1" id="KW-0479">Metal-binding</keyword>
<dbReference type="Pfam" id="PF00383">
    <property type="entry name" value="dCMP_cyt_deam_1"/>
    <property type="match status" value="1"/>
</dbReference>
<evidence type="ECO:0000256" key="2">
    <source>
        <dbReference type="ARBA" id="ARBA00022833"/>
    </source>
</evidence>
<dbReference type="CDD" id="cd01285">
    <property type="entry name" value="nucleoside_deaminase"/>
    <property type="match status" value="1"/>
</dbReference>
<organism evidence="4 5">
    <name type="scientific">Pseudolabrys taiwanensis</name>
    <dbReference type="NCBI Taxonomy" id="331696"/>
    <lineage>
        <taxon>Bacteria</taxon>
        <taxon>Pseudomonadati</taxon>
        <taxon>Pseudomonadota</taxon>
        <taxon>Alphaproteobacteria</taxon>
        <taxon>Hyphomicrobiales</taxon>
        <taxon>Xanthobacteraceae</taxon>
        <taxon>Pseudolabrys</taxon>
    </lineage>
</organism>
<dbReference type="PANTHER" id="PTHR11079">
    <property type="entry name" value="CYTOSINE DEAMINASE FAMILY MEMBER"/>
    <property type="match status" value="1"/>
</dbReference>
<dbReference type="PROSITE" id="PS51747">
    <property type="entry name" value="CYT_DCMP_DEAMINASES_2"/>
    <property type="match status" value="1"/>
</dbReference>
<dbReference type="EMBL" id="CP031417">
    <property type="protein sequence ID" value="AXK82944.1"/>
    <property type="molecule type" value="Genomic_DNA"/>
</dbReference>
<accession>A0A346A197</accession>
<evidence type="ECO:0000256" key="1">
    <source>
        <dbReference type="ARBA" id="ARBA00022723"/>
    </source>
</evidence>
<dbReference type="InterPro" id="IPR016192">
    <property type="entry name" value="APOBEC/CMP_deaminase_Zn-bd"/>
</dbReference>
<dbReference type="InterPro" id="IPR016193">
    <property type="entry name" value="Cytidine_deaminase-like"/>
</dbReference>
<dbReference type="AlphaFoldDB" id="A0A346A197"/>
<dbReference type="GO" id="GO:0008270">
    <property type="term" value="F:zinc ion binding"/>
    <property type="evidence" value="ECO:0007669"/>
    <property type="project" value="InterPro"/>
</dbReference>
<protein>
    <submittedName>
        <fullName evidence="4">Nucleoside deaminase</fullName>
    </submittedName>
</protein>
<feature type="domain" description="CMP/dCMP-type deaminase" evidence="3">
    <location>
        <begin position="31"/>
        <end position="161"/>
    </location>
</feature>
<dbReference type="OrthoDB" id="9802676at2"/>
<dbReference type="PANTHER" id="PTHR11079:SF162">
    <property type="entry name" value="RIBOFLAVIN BIOSYNTHESIS PROTEIN PYRD, CHLOROPLASTIC"/>
    <property type="match status" value="1"/>
</dbReference>
<dbReference type="InterPro" id="IPR002125">
    <property type="entry name" value="CMP_dCMP_dom"/>
</dbReference>
<reference evidence="4 5" key="1">
    <citation type="submission" date="2018-07" db="EMBL/GenBank/DDBJ databases">
        <authorList>
            <person name="Quirk P.G."/>
            <person name="Krulwich T.A."/>
        </authorList>
    </citation>
    <scope>NUCLEOTIDE SEQUENCE [LARGE SCALE GENOMIC DNA]</scope>
    <source>
        <strain evidence="4 5">CC-BB4</strain>
    </source>
</reference>
<dbReference type="SUPFAM" id="SSF53927">
    <property type="entry name" value="Cytidine deaminase-like"/>
    <property type="match status" value="1"/>
</dbReference>
<keyword evidence="5" id="KW-1185">Reference proteome</keyword>
<gene>
    <name evidence="4" type="ORF">DW352_21920</name>
</gene>
<dbReference type="KEGG" id="ptaw:DW352_21920"/>
<dbReference type="Proteomes" id="UP000254889">
    <property type="component" value="Chromosome"/>
</dbReference>
<evidence type="ECO:0000259" key="3">
    <source>
        <dbReference type="PROSITE" id="PS51747"/>
    </source>
</evidence>
<dbReference type="PROSITE" id="PS00903">
    <property type="entry name" value="CYT_DCMP_DEAMINASES_1"/>
    <property type="match status" value="1"/>
</dbReference>
<evidence type="ECO:0000313" key="4">
    <source>
        <dbReference type="EMBL" id="AXK82944.1"/>
    </source>
</evidence>
<evidence type="ECO:0000313" key="5">
    <source>
        <dbReference type="Proteomes" id="UP000254889"/>
    </source>
</evidence>
<dbReference type="Gene3D" id="3.40.140.10">
    <property type="entry name" value="Cytidine Deaminase, domain 2"/>
    <property type="match status" value="1"/>
</dbReference>
<keyword evidence="2" id="KW-0862">Zinc</keyword>
<sequence length="225" mass="24984">MVRPGNHPQHPAFVSVSPGRRVQTESMDQSDIDSRMMQRCIQLSATATTTGEFPFACVICEGDTVVAESTNLVRQDGDITRHAELVAISEAQKALGRKRLSGCTLYSNIEPCPMCSFPIRESRISRVVYAIRSPKMGGASRWNILRDTELSRVMPEAFGPVPEVISGFMGREAAKVWRTWNPLIWAIIVRRGCFAHAPEVDGVETLSAIPTPHGWLRSLLRLHNT</sequence>